<organism evidence="1 2">
    <name type="scientific">Glomus cerebriforme</name>
    <dbReference type="NCBI Taxonomy" id="658196"/>
    <lineage>
        <taxon>Eukaryota</taxon>
        <taxon>Fungi</taxon>
        <taxon>Fungi incertae sedis</taxon>
        <taxon>Mucoromycota</taxon>
        <taxon>Glomeromycotina</taxon>
        <taxon>Glomeromycetes</taxon>
        <taxon>Glomerales</taxon>
        <taxon>Glomeraceae</taxon>
        <taxon>Glomus</taxon>
    </lineage>
</organism>
<keyword evidence="2" id="KW-1185">Reference proteome</keyword>
<dbReference type="Proteomes" id="UP000265703">
    <property type="component" value="Unassembled WGS sequence"/>
</dbReference>
<sequence length="404" mass="47897">MADSDFICDNHFIYVFELILKNPNLIYNIRHLNFGHGKITFDKMTKNCHSFLKFLCISCNSISSLYFYLSTYVDNALNDKYLPQLINSQHNLKKILFGYSNFTLYNSLLSLKNSNCSNTLVTIIFYYIDFESIDILKEVFEQLNALESIHLICCYSLNANFIRQIVNINKPFKLKSLILINEKLNIESLQLLFQKSSDYLENFGSLYRLNESELLLESIMKYCNKIKILEVNARLNNQDIYQVFNLINNIQQNLNYLSINVISVINYRNQQTDYFELSSIILLNLGQILPFKLEYLNLRLVINPNDLEVFLKNSQNTIIKKLVITNIQYQTWDILPYIKYVKKYIFKKKRVEYLAIKEVSWPSRVGKELFSLKDEMKEFKLHNIQVLRFDDLYIDFCDFIKEID</sequence>
<evidence type="ECO:0008006" key="3">
    <source>
        <dbReference type="Google" id="ProtNLM"/>
    </source>
</evidence>
<dbReference type="OrthoDB" id="2338937at2759"/>
<reference evidence="1 2" key="1">
    <citation type="submission" date="2018-06" db="EMBL/GenBank/DDBJ databases">
        <title>Comparative genomics reveals the genomic features of Rhizophagus irregularis, R. cerebriforme, R. diaphanum and Gigaspora rosea, and their symbiotic lifestyle signature.</title>
        <authorList>
            <person name="Morin E."/>
            <person name="San Clemente H."/>
            <person name="Chen E.C.H."/>
            <person name="De La Providencia I."/>
            <person name="Hainaut M."/>
            <person name="Kuo A."/>
            <person name="Kohler A."/>
            <person name="Murat C."/>
            <person name="Tang N."/>
            <person name="Roy S."/>
            <person name="Loubradou J."/>
            <person name="Henrissat B."/>
            <person name="Grigoriev I.V."/>
            <person name="Corradi N."/>
            <person name="Roux C."/>
            <person name="Martin F.M."/>
        </authorList>
    </citation>
    <scope>NUCLEOTIDE SEQUENCE [LARGE SCALE GENOMIC DNA]</scope>
    <source>
        <strain evidence="1 2">DAOM 227022</strain>
    </source>
</reference>
<proteinExistence type="predicted"/>
<name>A0A397T0F4_9GLOM</name>
<gene>
    <name evidence="1" type="ORF">C1645_821680</name>
</gene>
<comment type="caution">
    <text evidence="1">The sequence shown here is derived from an EMBL/GenBank/DDBJ whole genome shotgun (WGS) entry which is preliminary data.</text>
</comment>
<accession>A0A397T0F4</accession>
<dbReference type="AlphaFoldDB" id="A0A397T0F4"/>
<dbReference type="EMBL" id="QKYT01000145">
    <property type="protein sequence ID" value="RIA91673.1"/>
    <property type="molecule type" value="Genomic_DNA"/>
</dbReference>
<evidence type="ECO:0000313" key="1">
    <source>
        <dbReference type="EMBL" id="RIA91673.1"/>
    </source>
</evidence>
<evidence type="ECO:0000313" key="2">
    <source>
        <dbReference type="Proteomes" id="UP000265703"/>
    </source>
</evidence>
<protein>
    <recommendedName>
        <fullName evidence="3">F-box domain-containing protein</fullName>
    </recommendedName>
</protein>